<gene>
    <name evidence="1" type="ORF">GCM10022232_90430</name>
</gene>
<dbReference type="InterPro" id="IPR011335">
    <property type="entry name" value="Restrct_endonuc-II-like"/>
</dbReference>
<dbReference type="Gene3D" id="3.40.50.10010">
    <property type="entry name" value="Type-2 restriction enzyme NgoMIV"/>
    <property type="match status" value="2"/>
</dbReference>
<dbReference type="InterPro" id="IPR015105">
    <property type="entry name" value="NgoMIV"/>
</dbReference>
<organism evidence="1 2">
    <name type="scientific">Streptomyces plumbiresistens</name>
    <dbReference type="NCBI Taxonomy" id="511811"/>
    <lineage>
        <taxon>Bacteria</taxon>
        <taxon>Bacillati</taxon>
        <taxon>Actinomycetota</taxon>
        <taxon>Actinomycetes</taxon>
        <taxon>Kitasatosporales</taxon>
        <taxon>Streptomycetaceae</taxon>
        <taxon>Streptomyces</taxon>
    </lineage>
</organism>
<keyword evidence="2" id="KW-1185">Reference proteome</keyword>
<sequence>MGIGRERRRFPGENPGKMFEVAVRDNLREQLHHSEASREWLVGRGASTKYFAQYVHLRAIEELMEKSPNRAELRATIGTDYMVTPDVTVSIPDTTGLIGNAPWLHAAISCKWTIRSDRVQNIRHEFNGLIRHRRGRQPHLITVTAEPLPSRIVAIARGTGELDAVYHVAYDALDQAVKSVGNDKQLADWEECVNLKRVLPYEQLAETLIRW</sequence>
<accession>A0ABP7TS55</accession>
<dbReference type="Proteomes" id="UP001500456">
    <property type="component" value="Unassembled WGS sequence"/>
</dbReference>
<dbReference type="InterPro" id="IPR037083">
    <property type="entry name" value="NgoMIV_sf"/>
</dbReference>
<proteinExistence type="predicted"/>
<protein>
    <recommendedName>
        <fullName evidence="3">Restriction endonuclease</fullName>
    </recommendedName>
</protein>
<dbReference type="EMBL" id="BAAAZX010000050">
    <property type="protein sequence ID" value="GAA4030480.1"/>
    <property type="molecule type" value="Genomic_DNA"/>
</dbReference>
<name>A0ABP7TS55_9ACTN</name>
<dbReference type="SUPFAM" id="SSF52980">
    <property type="entry name" value="Restriction endonuclease-like"/>
    <property type="match status" value="1"/>
</dbReference>
<reference evidence="2" key="1">
    <citation type="journal article" date="2019" name="Int. J. Syst. Evol. Microbiol.">
        <title>The Global Catalogue of Microorganisms (GCM) 10K type strain sequencing project: providing services to taxonomists for standard genome sequencing and annotation.</title>
        <authorList>
            <consortium name="The Broad Institute Genomics Platform"/>
            <consortium name="The Broad Institute Genome Sequencing Center for Infectious Disease"/>
            <person name="Wu L."/>
            <person name="Ma J."/>
        </authorList>
    </citation>
    <scope>NUCLEOTIDE SEQUENCE [LARGE SCALE GENOMIC DNA]</scope>
    <source>
        <strain evidence="2">JCM 16924</strain>
    </source>
</reference>
<dbReference type="CDD" id="cd22340">
    <property type="entry name" value="NgoMIV-like"/>
    <property type="match status" value="1"/>
</dbReference>
<dbReference type="Pfam" id="PF09015">
    <property type="entry name" value="NgoMIV_restric"/>
    <property type="match status" value="2"/>
</dbReference>
<evidence type="ECO:0008006" key="3">
    <source>
        <dbReference type="Google" id="ProtNLM"/>
    </source>
</evidence>
<comment type="caution">
    <text evidence="1">The sequence shown here is derived from an EMBL/GenBank/DDBJ whole genome shotgun (WGS) entry which is preliminary data.</text>
</comment>
<evidence type="ECO:0000313" key="1">
    <source>
        <dbReference type="EMBL" id="GAA4030480.1"/>
    </source>
</evidence>
<evidence type="ECO:0000313" key="2">
    <source>
        <dbReference type="Proteomes" id="UP001500456"/>
    </source>
</evidence>